<evidence type="ECO:0000313" key="2">
    <source>
        <dbReference type="EMBL" id="TLF74045.1"/>
    </source>
</evidence>
<dbReference type="AlphaFoldDB" id="A0A5R8NEA3"/>
<name>A0A5R8NEA3_9NOCA</name>
<accession>A0A5R8NEA3</accession>
<dbReference type="RefSeq" id="WP_138451711.1">
    <property type="nucleotide sequence ID" value="NZ_VBUT01000011.1"/>
</dbReference>
<reference evidence="2 3" key="1">
    <citation type="submission" date="2019-05" db="EMBL/GenBank/DDBJ databases">
        <title>Genomes sequences of two Nocardia cyriacigeorgica environmental isolates, type strains Nocardia asteroides ATCC 19247 and Nocardia cyriacigeorgica DSM 44484.</title>
        <authorList>
            <person name="Vautrin F."/>
            <person name="Bergeron E."/>
            <person name="Dubost A."/>
            <person name="Abrouk D."/>
            <person name="Rodriguez Nava V."/>
            <person name="Pujic P."/>
        </authorList>
    </citation>
    <scope>NUCLEOTIDE SEQUENCE [LARGE SCALE GENOMIC DNA]</scope>
    <source>
        <strain evidence="2 3">EML 446</strain>
    </source>
</reference>
<feature type="region of interest" description="Disordered" evidence="1">
    <location>
        <begin position="81"/>
        <end position="169"/>
    </location>
</feature>
<protein>
    <submittedName>
        <fullName evidence="2">Major capsid protein</fullName>
    </submittedName>
</protein>
<proteinExistence type="predicted"/>
<gene>
    <name evidence="2" type="ORF">FEK34_25320</name>
</gene>
<comment type="caution">
    <text evidence="2">The sequence shown here is derived from an EMBL/GenBank/DDBJ whole genome shotgun (WGS) entry which is preliminary data.</text>
</comment>
<feature type="compositionally biased region" description="Polar residues" evidence="1">
    <location>
        <begin position="209"/>
        <end position="218"/>
    </location>
</feature>
<feature type="compositionally biased region" description="Acidic residues" evidence="1">
    <location>
        <begin position="89"/>
        <end position="118"/>
    </location>
</feature>
<feature type="region of interest" description="Disordered" evidence="1">
    <location>
        <begin position="202"/>
        <end position="221"/>
    </location>
</feature>
<dbReference type="EMBL" id="VBUT01000011">
    <property type="protein sequence ID" value="TLF74045.1"/>
    <property type="molecule type" value="Genomic_DNA"/>
</dbReference>
<dbReference type="Proteomes" id="UP000306378">
    <property type="component" value="Unassembled WGS sequence"/>
</dbReference>
<dbReference type="NCBIfam" id="NF033847">
    <property type="entry name" value="MCP_Sipho"/>
    <property type="match status" value="1"/>
</dbReference>
<sequence>MFKLPDPLPTDRAELAALRAQAYEAMEAIASSTEADNADITDETLAELRAIDEAITTIDGAIDAIDGADARREEAARLLAGVRERQAPADDDDTDQDAEGDTPAADEAEPPADGDGDAGGEVVAEAERATRDATATVTAAAPRRRTSFAGANRGRTPTVPADPAPKPTAGWRMRPDAPGYVAGLQPLSAITAGLAEAARGSGSAMARPNGTTEPSGHTPQYLGQYVRDVPAVEDYETLNEVLDAAVAASIHPDGSLTAACCPPPQVTYDFCPVEPARDLFVLPEVTAERCAISWPAEFEINLDFQVLCAAELDADPPTVKRCHSVPCVDDFPELRLCYLPLCVESDIIGDQAWPERVDTFTQKLTAAQARQRSMWMLTKIITDPTTRHMTIPAGTQIAAASSVLNSLNIAAIGVRASRNLARDAVVAGAAPTWVFELIRNDLANQEGIATNEVSDQQVIGWLNARRIQLQFVGEWQKWNPNWSQFPATVDIALWEAGAYFALVKPVIDLGVMYPRELLQINRYTRMFTEDGLNVGKRCGDSVLVSIPVCPNGAIGQRLDVLCASGS</sequence>
<dbReference type="InterPro" id="IPR047790">
    <property type="entry name" value="MCP_Sipho"/>
</dbReference>
<evidence type="ECO:0000313" key="3">
    <source>
        <dbReference type="Proteomes" id="UP000306378"/>
    </source>
</evidence>
<feature type="compositionally biased region" description="Low complexity" evidence="1">
    <location>
        <begin position="132"/>
        <end position="141"/>
    </location>
</feature>
<evidence type="ECO:0000256" key="1">
    <source>
        <dbReference type="SAM" id="MobiDB-lite"/>
    </source>
</evidence>
<organism evidence="2 3">
    <name type="scientific">Nocardia cyriacigeorgica</name>
    <dbReference type="NCBI Taxonomy" id="135487"/>
    <lineage>
        <taxon>Bacteria</taxon>
        <taxon>Bacillati</taxon>
        <taxon>Actinomycetota</taxon>
        <taxon>Actinomycetes</taxon>
        <taxon>Mycobacteriales</taxon>
        <taxon>Nocardiaceae</taxon>
        <taxon>Nocardia</taxon>
    </lineage>
</organism>